<evidence type="ECO:0000313" key="1">
    <source>
        <dbReference type="EMBL" id="BBF23353.1"/>
    </source>
</evidence>
<accession>A0A2Z6IA11</accession>
<dbReference type="EMBL" id="AP018786">
    <property type="protein sequence ID" value="BBF23353.1"/>
    <property type="molecule type" value="Genomic_DNA"/>
</dbReference>
<reference evidence="1 2" key="1">
    <citation type="journal article" date="2018" name="Int. J. Syst. Evol. Microbiol.">
        <title>Mesosutterella multiformis gen. nov., sp. nov., a member of the family Sutterellaceae and Sutterella megalosphaeroides sp. nov., isolated from human faeces.</title>
        <authorList>
            <person name="Sakamoto M."/>
            <person name="Ikeyama N."/>
            <person name="Kunihiro T."/>
            <person name="Iino T."/>
            <person name="Yuki M."/>
            <person name="Ohkuma M."/>
        </authorList>
    </citation>
    <scope>NUCLEOTIDE SEQUENCE [LARGE SCALE GENOMIC DNA]</scope>
    <source>
        <strain evidence="1 2">6FBBBH3</strain>
    </source>
</reference>
<dbReference type="Proteomes" id="UP000271003">
    <property type="component" value="Chromosome"/>
</dbReference>
<keyword evidence="2" id="KW-1185">Reference proteome</keyword>
<dbReference type="KEGG" id="sutt:SUTMEG_12440"/>
<organism evidence="1 2">
    <name type="scientific">Sutterella megalosphaeroides</name>
    <dbReference type="NCBI Taxonomy" id="2494234"/>
    <lineage>
        <taxon>Bacteria</taxon>
        <taxon>Pseudomonadati</taxon>
        <taxon>Pseudomonadota</taxon>
        <taxon>Betaproteobacteria</taxon>
        <taxon>Burkholderiales</taxon>
        <taxon>Sutterellaceae</taxon>
        <taxon>Sutterella</taxon>
    </lineage>
</organism>
<gene>
    <name evidence="1" type="ORF">SUTMEG_12440</name>
</gene>
<sequence length="60" mass="6800">MTDDKFDDLNGIVDEEEETFEERMLDALGERSDWESDARPTIVSFQELTGVSLITVAEGF</sequence>
<proteinExistence type="predicted"/>
<evidence type="ECO:0000313" key="2">
    <source>
        <dbReference type="Proteomes" id="UP000271003"/>
    </source>
</evidence>
<name>A0A2Z6IA11_9BURK</name>
<dbReference type="AlphaFoldDB" id="A0A2Z6IA11"/>
<protein>
    <submittedName>
        <fullName evidence="1">Uncharacterized protein</fullName>
    </submittedName>
</protein>
<dbReference type="RefSeq" id="WP_120176976.1">
    <property type="nucleotide sequence ID" value="NZ_AP018786.1"/>
</dbReference>